<gene>
    <name evidence="1" type="ORF">METZ01_LOCUS303047</name>
</gene>
<protein>
    <submittedName>
        <fullName evidence="1">Uncharacterized protein</fullName>
    </submittedName>
</protein>
<evidence type="ECO:0000313" key="1">
    <source>
        <dbReference type="EMBL" id="SVC50193.1"/>
    </source>
</evidence>
<dbReference type="AlphaFoldDB" id="A0A382MMI3"/>
<dbReference type="EMBL" id="UINC01094719">
    <property type="protein sequence ID" value="SVC50193.1"/>
    <property type="molecule type" value="Genomic_DNA"/>
</dbReference>
<name>A0A382MMI3_9ZZZZ</name>
<reference evidence="1" key="1">
    <citation type="submission" date="2018-05" db="EMBL/GenBank/DDBJ databases">
        <authorList>
            <person name="Lanie J.A."/>
            <person name="Ng W.-L."/>
            <person name="Kazmierczak K.M."/>
            <person name="Andrzejewski T.M."/>
            <person name="Davidsen T.M."/>
            <person name="Wayne K.J."/>
            <person name="Tettelin H."/>
            <person name="Glass J.I."/>
            <person name="Rusch D."/>
            <person name="Podicherti R."/>
            <person name="Tsui H.-C.T."/>
            <person name="Winkler M.E."/>
        </authorList>
    </citation>
    <scope>NUCLEOTIDE SEQUENCE</scope>
</reference>
<proteinExistence type="predicted"/>
<sequence>MEFAAYCLKASPWWIGDLLNEAYRRFGDQYAQCIPPSISLSQANRLRSVADKIPKANRRPLETLSQGHYDSLARLPTAIQAEFLDKAVTEGLGTNEFRDLISAHLRYVKAQAKERTKGV</sequence>
<accession>A0A382MMI3</accession>
<organism evidence="1">
    <name type="scientific">marine metagenome</name>
    <dbReference type="NCBI Taxonomy" id="408172"/>
    <lineage>
        <taxon>unclassified sequences</taxon>
        <taxon>metagenomes</taxon>
        <taxon>ecological metagenomes</taxon>
    </lineage>
</organism>